<dbReference type="AlphaFoldDB" id="A0A2H5QE86"/>
<dbReference type="PANTHER" id="PTHR46475">
    <property type="entry name" value="REGULATORY PROTEIN NPR3"/>
    <property type="match status" value="1"/>
</dbReference>
<gene>
    <name evidence="2" type="ORF">CUMW_221400</name>
</gene>
<evidence type="ECO:0000313" key="2">
    <source>
        <dbReference type="EMBL" id="GAY62893.1"/>
    </source>
</evidence>
<sequence>MRRNSVSENLAMSSEVMDNDFQTKLDGLENRVACVRLFPSEAKVAMEMAGADTATGLSALGRKGLSGNLKEVDLNETPSKQAKRCQSRLVTLLKTVETAHRYFPHYTEVAELMFHNFYNCSEVVDEFLDCDWSDASFLEKGTPVEQKFKRACFMKIKEGIQEAFCKDVAYQRRSGLPSSSSAFYRYMAESDRSGMPTSSASSN</sequence>
<dbReference type="GO" id="GO:0050832">
    <property type="term" value="P:defense response to fungus"/>
    <property type="evidence" value="ECO:0007669"/>
    <property type="project" value="TreeGrafter"/>
</dbReference>
<dbReference type="GO" id="GO:0005634">
    <property type="term" value="C:nucleus"/>
    <property type="evidence" value="ECO:0007669"/>
    <property type="project" value="TreeGrafter"/>
</dbReference>
<dbReference type="Proteomes" id="UP000236630">
    <property type="component" value="Unassembled WGS sequence"/>
</dbReference>
<keyword evidence="3" id="KW-1185">Reference proteome</keyword>
<organism evidence="2 3">
    <name type="scientific">Citrus unshiu</name>
    <name type="common">Satsuma mandarin</name>
    <name type="synonym">Citrus nobilis var. unshiu</name>
    <dbReference type="NCBI Taxonomy" id="55188"/>
    <lineage>
        <taxon>Eukaryota</taxon>
        <taxon>Viridiplantae</taxon>
        <taxon>Streptophyta</taxon>
        <taxon>Embryophyta</taxon>
        <taxon>Tracheophyta</taxon>
        <taxon>Spermatophyta</taxon>
        <taxon>Magnoliopsida</taxon>
        <taxon>eudicotyledons</taxon>
        <taxon>Gunneridae</taxon>
        <taxon>Pentapetalae</taxon>
        <taxon>rosids</taxon>
        <taxon>malvids</taxon>
        <taxon>Sapindales</taxon>
        <taxon>Rutaceae</taxon>
        <taxon>Aurantioideae</taxon>
        <taxon>Citrus</taxon>
    </lineage>
</organism>
<evidence type="ECO:0000313" key="3">
    <source>
        <dbReference type="Proteomes" id="UP000236630"/>
    </source>
</evidence>
<dbReference type="GO" id="GO:0009862">
    <property type="term" value="P:systemic acquired resistance, salicylic acid mediated signaling pathway"/>
    <property type="evidence" value="ECO:0007669"/>
    <property type="project" value="InterPro"/>
</dbReference>
<dbReference type="EMBL" id="BDQV01000326">
    <property type="protein sequence ID" value="GAY62895.1"/>
    <property type="molecule type" value="Genomic_DNA"/>
</dbReference>
<proteinExistence type="predicted"/>
<protein>
    <recommendedName>
        <fullName evidence="1">NPR1/NIM1-like C-terminal domain-containing protein</fullName>
    </recommendedName>
</protein>
<name>A0A2H5QE86_CITUN</name>
<evidence type="ECO:0000259" key="1">
    <source>
        <dbReference type="Pfam" id="PF12313"/>
    </source>
</evidence>
<dbReference type="GO" id="GO:2000022">
    <property type="term" value="P:regulation of jasmonic acid mediated signaling pathway"/>
    <property type="evidence" value="ECO:0007669"/>
    <property type="project" value="InterPro"/>
</dbReference>
<feature type="domain" description="NPR1/NIM1-like C-terminal" evidence="1">
    <location>
        <begin position="1"/>
        <end position="110"/>
    </location>
</feature>
<reference evidence="2 3" key="1">
    <citation type="journal article" date="2017" name="Front. Genet.">
        <title>Draft sequencing of the heterozygous diploid genome of Satsuma (Citrus unshiu Marc.) using a hybrid assembly approach.</title>
        <authorList>
            <person name="Shimizu T."/>
            <person name="Tanizawa Y."/>
            <person name="Mochizuki T."/>
            <person name="Nagasaki H."/>
            <person name="Yoshioka T."/>
            <person name="Toyoda A."/>
            <person name="Fujiyama A."/>
            <person name="Kaminuma E."/>
            <person name="Nakamura Y."/>
        </authorList>
    </citation>
    <scope>NUCLEOTIDE SEQUENCE [LARGE SCALE GENOMIC DNA]</scope>
    <source>
        <strain evidence="3">cv. Miyagawa wase</strain>
    </source>
</reference>
<dbReference type="PANTHER" id="PTHR46475:SF7">
    <property type="entry name" value="REGULATORY PROTEIN, PUTATIVE-RELATED"/>
    <property type="match status" value="1"/>
</dbReference>
<dbReference type="Pfam" id="PF12313">
    <property type="entry name" value="NPR1_like_C"/>
    <property type="match status" value="2"/>
</dbReference>
<accession>A0A2H5QE86</accession>
<comment type="caution">
    <text evidence="2">The sequence shown here is derived from an EMBL/GenBank/DDBJ whole genome shotgun (WGS) entry which is preliminary data.</text>
</comment>
<dbReference type="EMBL" id="BDQV01000326">
    <property type="protein sequence ID" value="GAY62893.1"/>
    <property type="molecule type" value="Genomic_DNA"/>
</dbReference>
<dbReference type="SMR" id="A0A2H5QE86"/>
<dbReference type="InterPro" id="IPR044292">
    <property type="entry name" value="NPR"/>
</dbReference>
<dbReference type="GO" id="GO:2000031">
    <property type="term" value="P:regulation of salicylic acid mediated signaling pathway"/>
    <property type="evidence" value="ECO:0007669"/>
    <property type="project" value="InterPro"/>
</dbReference>
<dbReference type="InterPro" id="IPR021094">
    <property type="entry name" value="NPR1/NIM1-like_C"/>
</dbReference>
<feature type="domain" description="NPR1/NIM1-like C-terminal" evidence="1">
    <location>
        <begin position="116"/>
        <end position="182"/>
    </location>
</feature>
<dbReference type="EMBL" id="BDQV01000326">
    <property type="protein sequence ID" value="GAY62894.1"/>
    <property type="molecule type" value="Genomic_DNA"/>
</dbReference>
<dbReference type="GO" id="GO:0042742">
    <property type="term" value="P:defense response to bacterium"/>
    <property type="evidence" value="ECO:0007669"/>
    <property type="project" value="TreeGrafter"/>
</dbReference>